<gene>
    <name evidence="3" type="ORF">CDAR_494872</name>
</gene>
<dbReference type="Proteomes" id="UP001054837">
    <property type="component" value="Unassembled WGS sequence"/>
</dbReference>
<feature type="region of interest" description="Disordered" evidence="1">
    <location>
        <begin position="163"/>
        <end position="186"/>
    </location>
</feature>
<comment type="caution">
    <text evidence="3">The sequence shown here is derived from an EMBL/GenBank/DDBJ whole genome shotgun (WGS) entry which is preliminary data.</text>
</comment>
<evidence type="ECO:0000313" key="4">
    <source>
        <dbReference type="Proteomes" id="UP001054837"/>
    </source>
</evidence>
<name>A0AAV4Q1C8_9ARAC</name>
<organism evidence="3 4">
    <name type="scientific">Caerostris darwini</name>
    <dbReference type="NCBI Taxonomy" id="1538125"/>
    <lineage>
        <taxon>Eukaryota</taxon>
        <taxon>Metazoa</taxon>
        <taxon>Ecdysozoa</taxon>
        <taxon>Arthropoda</taxon>
        <taxon>Chelicerata</taxon>
        <taxon>Arachnida</taxon>
        <taxon>Araneae</taxon>
        <taxon>Araneomorphae</taxon>
        <taxon>Entelegynae</taxon>
        <taxon>Araneoidea</taxon>
        <taxon>Araneidae</taxon>
        <taxon>Caerostris</taxon>
    </lineage>
</organism>
<sequence>MESQFTLAGVTTETTKFHHVVSALQPEELGVISDIILKPRADIPFTALKKILCTQYADSEAQRLRDLISGMQLGDRRPSRLLLEMRSKAGARINDDLLKSLFLQRLPTNVQQILAISNDNLDKLAEMADGIMLTSSAPVVNAVAESADQPDLRTTLCEITSRLEARTRDQSRGRNQRRSASRSRQTENPEHCWSYRKFKQEVTKCRPACAYQTENF</sequence>
<reference evidence="3 4" key="1">
    <citation type="submission" date="2021-06" db="EMBL/GenBank/DDBJ databases">
        <title>Caerostris darwini draft genome.</title>
        <authorList>
            <person name="Kono N."/>
            <person name="Arakawa K."/>
        </authorList>
    </citation>
    <scope>NUCLEOTIDE SEQUENCE [LARGE SCALE GENOMIC DNA]</scope>
</reference>
<feature type="domain" description="DUF7041" evidence="2">
    <location>
        <begin position="1"/>
        <end position="68"/>
    </location>
</feature>
<dbReference type="AlphaFoldDB" id="A0AAV4Q1C8"/>
<protein>
    <recommendedName>
        <fullName evidence="2">DUF7041 domain-containing protein</fullName>
    </recommendedName>
</protein>
<feature type="compositionally biased region" description="Basic and acidic residues" evidence="1">
    <location>
        <begin position="163"/>
        <end position="172"/>
    </location>
</feature>
<evidence type="ECO:0000256" key="1">
    <source>
        <dbReference type="SAM" id="MobiDB-lite"/>
    </source>
</evidence>
<accession>A0AAV4Q1C8</accession>
<evidence type="ECO:0000259" key="2">
    <source>
        <dbReference type="Pfam" id="PF23055"/>
    </source>
</evidence>
<dbReference type="PANTHER" id="PTHR33327:SF3">
    <property type="entry name" value="RNA-DIRECTED DNA POLYMERASE"/>
    <property type="match status" value="1"/>
</dbReference>
<dbReference type="EMBL" id="BPLQ01003546">
    <property type="protein sequence ID" value="GIY01218.1"/>
    <property type="molecule type" value="Genomic_DNA"/>
</dbReference>
<dbReference type="PANTHER" id="PTHR33327">
    <property type="entry name" value="ENDONUCLEASE"/>
    <property type="match status" value="1"/>
</dbReference>
<dbReference type="Pfam" id="PF23055">
    <property type="entry name" value="DUF7041"/>
    <property type="match status" value="1"/>
</dbReference>
<keyword evidence="4" id="KW-1185">Reference proteome</keyword>
<dbReference type="InterPro" id="IPR055469">
    <property type="entry name" value="DUF7041"/>
</dbReference>
<evidence type="ECO:0000313" key="3">
    <source>
        <dbReference type="EMBL" id="GIY01218.1"/>
    </source>
</evidence>
<proteinExistence type="predicted"/>